<proteinExistence type="predicted"/>
<evidence type="ECO:0000313" key="1">
    <source>
        <dbReference type="EMBL" id="SCG69833.1"/>
    </source>
</evidence>
<organism evidence="1 2">
    <name type="scientific">Micromonospora inositola</name>
    <dbReference type="NCBI Taxonomy" id="47865"/>
    <lineage>
        <taxon>Bacteria</taxon>
        <taxon>Bacillati</taxon>
        <taxon>Actinomycetota</taxon>
        <taxon>Actinomycetes</taxon>
        <taxon>Micromonosporales</taxon>
        <taxon>Micromonosporaceae</taxon>
        <taxon>Micromonospora</taxon>
    </lineage>
</organism>
<dbReference type="Proteomes" id="UP000198221">
    <property type="component" value="Chromosome I"/>
</dbReference>
<name>A0A1C5JH72_9ACTN</name>
<sequence length="55" mass="5476">MTSVQAAWAGPGFHPHQPLGLLPAAAPTVDPIGHRGTQPALACLASPDCPVALPA</sequence>
<protein>
    <submittedName>
        <fullName evidence="1">Uncharacterized protein</fullName>
    </submittedName>
</protein>
<evidence type="ECO:0000313" key="2">
    <source>
        <dbReference type="Proteomes" id="UP000198221"/>
    </source>
</evidence>
<gene>
    <name evidence="1" type="ORF">GA0070613_4672</name>
</gene>
<accession>A0A1C5JH72</accession>
<keyword evidence="2" id="KW-1185">Reference proteome</keyword>
<dbReference type="EMBL" id="LT607754">
    <property type="protein sequence ID" value="SCG69833.1"/>
    <property type="molecule type" value="Genomic_DNA"/>
</dbReference>
<dbReference type="AlphaFoldDB" id="A0A1C5JH72"/>
<reference evidence="2" key="1">
    <citation type="submission" date="2016-06" db="EMBL/GenBank/DDBJ databases">
        <authorList>
            <person name="Varghese N."/>
            <person name="Submissions Spin"/>
        </authorList>
    </citation>
    <scope>NUCLEOTIDE SEQUENCE [LARGE SCALE GENOMIC DNA]</scope>
    <source>
        <strain evidence="2">DSM 43819</strain>
    </source>
</reference>